<comment type="caution">
    <text evidence="2">The sequence shown here is derived from an EMBL/GenBank/DDBJ whole genome shotgun (WGS) entry which is preliminary data.</text>
</comment>
<feature type="chain" id="PRO_5019281079" description="DUF5074 domain-containing protein" evidence="1">
    <location>
        <begin position="30"/>
        <end position="485"/>
    </location>
</feature>
<dbReference type="Pfam" id="PF16819">
    <property type="entry name" value="DUF5074"/>
    <property type="match status" value="1"/>
</dbReference>
<protein>
    <recommendedName>
        <fullName evidence="4">DUF5074 domain-containing protein</fullName>
    </recommendedName>
</protein>
<name>A0A412GU68_9BACT</name>
<keyword evidence="1" id="KW-0732">Signal</keyword>
<dbReference type="Proteomes" id="UP000285864">
    <property type="component" value="Unassembled WGS sequence"/>
</dbReference>
<dbReference type="InterPro" id="IPR031815">
    <property type="entry name" value="DUF5074"/>
</dbReference>
<sequence>MKRTKFMKTNILFGILLLTLCLFTGSCSNDDKAVIEPAPEFELVTEISETEPLFIVPDQTFKLEYTAKNIKSIATNTLPEGWTAEVKESENSINIKATSEAASKATLIITATNASAQEVSKEITLQCLNFFDDTKGTFILNEGNMTTENGSLTYITADGYVFDDAYKTVNGTELGNVAQDMAFCDGKIYIITQNGDENAVGTKFENDGMLIVVNAKTLKKEMAFSRSDLSTLDWPTHIAALDAEHVYIRDNKGVYRLNTNTKELTFVSGTDNAPKSRFVTMNGKVYTYKAGTLNGIIEISPENDNATKINFPYRVEISINEVLGIQAAENGDIWVMSFGFGKSAMNKFNVESKKIIQRQINVKPSVGSSGVAFASYDNNIYYADGTTIYRLKFDEDESLNAASGLDAEETLTDLSAIDNNAGLLYNGLGVHPVTGNVYINTIKSFAQYTQNTIWSFDFNNSAENPAAKYENYTNFPAGFFFAPGK</sequence>
<dbReference type="EMBL" id="QRUU01000012">
    <property type="protein sequence ID" value="RGR98394.1"/>
    <property type="molecule type" value="Genomic_DNA"/>
</dbReference>
<dbReference type="Gene3D" id="2.130.10.10">
    <property type="entry name" value="YVTN repeat-like/Quinoprotein amine dehydrogenase"/>
    <property type="match status" value="1"/>
</dbReference>
<evidence type="ECO:0008006" key="4">
    <source>
        <dbReference type="Google" id="ProtNLM"/>
    </source>
</evidence>
<evidence type="ECO:0000256" key="1">
    <source>
        <dbReference type="SAM" id="SignalP"/>
    </source>
</evidence>
<feature type="signal peptide" evidence="1">
    <location>
        <begin position="1"/>
        <end position="29"/>
    </location>
</feature>
<gene>
    <name evidence="2" type="ORF">DWY20_04375</name>
</gene>
<dbReference type="RefSeq" id="WP_118483469.1">
    <property type="nucleotide sequence ID" value="NZ_CAUBSX010000041.1"/>
</dbReference>
<proteinExistence type="predicted"/>
<accession>A0A412GU68</accession>
<organism evidence="2 3">
    <name type="scientific">Phocaeicola coprocola</name>
    <dbReference type="NCBI Taxonomy" id="310298"/>
    <lineage>
        <taxon>Bacteria</taxon>
        <taxon>Pseudomonadati</taxon>
        <taxon>Bacteroidota</taxon>
        <taxon>Bacteroidia</taxon>
        <taxon>Bacteroidales</taxon>
        <taxon>Bacteroidaceae</taxon>
        <taxon>Phocaeicola</taxon>
    </lineage>
</organism>
<dbReference type="SUPFAM" id="SSF101898">
    <property type="entry name" value="NHL repeat"/>
    <property type="match status" value="1"/>
</dbReference>
<dbReference type="InterPro" id="IPR015943">
    <property type="entry name" value="WD40/YVTN_repeat-like_dom_sf"/>
</dbReference>
<evidence type="ECO:0000313" key="2">
    <source>
        <dbReference type="EMBL" id="RGR98394.1"/>
    </source>
</evidence>
<dbReference type="AlphaFoldDB" id="A0A412GU68"/>
<dbReference type="PROSITE" id="PS51257">
    <property type="entry name" value="PROKAR_LIPOPROTEIN"/>
    <property type="match status" value="1"/>
</dbReference>
<keyword evidence="3" id="KW-1185">Reference proteome</keyword>
<reference evidence="2 3" key="1">
    <citation type="submission" date="2018-08" db="EMBL/GenBank/DDBJ databases">
        <title>A genome reference for cultivated species of the human gut microbiota.</title>
        <authorList>
            <person name="Zou Y."/>
            <person name="Xue W."/>
            <person name="Luo G."/>
        </authorList>
    </citation>
    <scope>NUCLEOTIDE SEQUENCE [LARGE SCALE GENOMIC DNA]</scope>
    <source>
        <strain evidence="2 3">AF24-2</strain>
    </source>
</reference>
<evidence type="ECO:0000313" key="3">
    <source>
        <dbReference type="Proteomes" id="UP000285864"/>
    </source>
</evidence>